<evidence type="ECO:0000313" key="3">
    <source>
        <dbReference type="Proteomes" id="UP001162156"/>
    </source>
</evidence>
<dbReference type="Pfam" id="PF20700">
    <property type="entry name" value="Mutator"/>
    <property type="match status" value="1"/>
</dbReference>
<evidence type="ECO:0000259" key="1">
    <source>
        <dbReference type="Pfam" id="PF20700"/>
    </source>
</evidence>
<name>A0AAV8WVZ6_9CUCU</name>
<gene>
    <name evidence="2" type="ORF">NQ314_016424</name>
</gene>
<comment type="caution">
    <text evidence="2">The sequence shown here is derived from an EMBL/GenBank/DDBJ whole genome shotgun (WGS) entry which is preliminary data.</text>
</comment>
<dbReference type="Proteomes" id="UP001162156">
    <property type="component" value="Unassembled WGS sequence"/>
</dbReference>
<dbReference type="AlphaFoldDB" id="A0AAV8WVZ6"/>
<keyword evidence="3" id="KW-1185">Reference proteome</keyword>
<organism evidence="2 3">
    <name type="scientific">Rhamnusium bicolor</name>
    <dbReference type="NCBI Taxonomy" id="1586634"/>
    <lineage>
        <taxon>Eukaryota</taxon>
        <taxon>Metazoa</taxon>
        <taxon>Ecdysozoa</taxon>
        <taxon>Arthropoda</taxon>
        <taxon>Hexapoda</taxon>
        <taxon>Insecta</taxon>
        <taxon>Pterygota</taxon>
        <taxon>Neoptera</taxon>
        <taxon>Endopterygota</taxon>
        <taxon>Coleoptera</taxon>
        <taxon>Polyphaga</taxon>
        <taxon>Cucujiformia</taxon>
        <taxon>Chrysomeloidea</taxon>
        <taxon>Cerambycidae</taxon>
        <taxon>Lepturinae</taxon>
        <taxon>Rhagiini</taxon>
        <taxon>Rhamnusium</taxon>
    </lineage>
</organism>
<feature type="domain" description="Mutator-like transposase" evidence="1">
    <location>
        <begin position="142"/>
        <end position="235"/>
    </location>
</feature>
<sequence>MGNKRKSGASITLTRKRAVKKRWRKANSVLPEHSRLEEDLTYQSETLAEFSFENDLEISDIQNDDIMGNNSSDESDEYLIEPDIPESTFGITGRRIIDISFFWKQIQQIKHVLSFQCTLENCEIVKERRLGFQSVITIECIISIGCGFSQLEEFSSCLNIPPMTPTVYQLEHINIGTIIHDTAWEEIEKAGKEEADIAKEKEDVDKDGIPCITVISDGAWSKRSYKTNYDALWSCLYYRRSNKKSYFPRSAKQILLHLCNGRKERRAGHGT</sequence>
<evidence type="ECO:0000313" key="2">
    <source>
        <dbReference type="EMBL" id="KAJ8930752.1"/>
    </source>
</evidence>
<protein>
    <recommendedName>
        <fullName evidence="1">Mutator-like transposase domain-containing protein</fullName>
    </recommendedName>
</protein>
<dbReference type="EMBL" id="JANEYF010004560">
    <property type="protein sequence ID" value="KAJ8930752.1"/>
    <property type="molecule type" value="Genomic_DNA"/>
</dbReference>
<proteinExistence type="predicted"/>
<dbReference type="InterPro" id="IPR049012">
    <property type="entry name" value="Mutator_transp_dom"/>
</dbReference>
<accession>A0AAV8WVZ6</accession>
<reference evidence="2" key="1">
    <citation type="journal article" date="2023" name="Insect Mol. Biol.">
        <title>Genome sequencing provides insights into the evolution of gene families encoding plant cell wall-degrading enzymes in longhorned beetles.</title>
        <authorList>
            <person name="Shin N.R."/>
            <person name="Okamura Y."/>
            <person name="Kirsch R."/>
            <person name="Pauchet Y."/>
        </authorList>
    </citation>
    <scope>NUCLEOTIDE SEQUENCE</scope>
    <source>
        <strain evidence="2">RBIC_L_NR</strain>
    </source>
</reference>